<dbReference type="GO" id="GO:0005524">
    <property type="term" value="F:ATP binding"/>
    <property type="evidence" value="ECO:0007669"/>
    <property type="project" value="InterPro"/>
</dbReference>
<gene>
    <name evidence="2" type="ORF">SLY_0047</name>
</gene>
<dbReference type="EMBL" id="CP002548">
    <property type="protein sequence ID" value="AGL89973.1"/>
    <property type="molecule type" value="Genomic_DNA"/>
</dbReference>
<dbReference type="HOGENOM" id="CLU_1065265_0_0_14"/>
<dbReference type="GO" id="GO:0006508">
    <property type="term" value="P:proteolysis"/>
    <property type="evidence" value="ECO:0007669"/>
    <property type="project" value="InterPro"/>
</dbReference>
<proteinExistence type="predicted"/>
<organism evidence="2 3">
    <name type="scientific">Strawberry lethal yellows phytoplasma (CPA) str. NZSb11</name>
    <dbReference type="NCBI Taxonomy" id="980422"/>
    <lineage>
        <taxon>Bacteria</taxon>
        <taxon>Bacillati</taxon>
        <taxon>Mycoplasmatota</taxon>
        <taxon>Mollicutes</taxon>
        <taxon>Acholeplasmatales</taxon>
        <taxon>Acholeplasmataceae</taxon>
        <taxon>Candidatus Phytoplasma</taxon>
        <taxon>16SrXII (Stolbur group)</taxon>
    </lineage>
</organism>
<dbReference type="AlphaFoldDB" id="R4RZT8"/>
<dbReference type="InterPro" id="IPR021970">
    <property type="entry name" value="SVM_signal"/>
</dbReference>
<dbReference type="PROSITE" id="PS51257">
    <property type="entry name" value="PROKAR_LIPOPROTEIN"/>
    <property type="match status" value="1"/>
</dbReference>
<name>R4RZT8_PHYAS</name>
<feature type="domain" description="Sequence-variable mosaic (SVM) signal sequence" evidence="1">
    <location>
        <begin position="1"/>
        <end position="33"/>
    </location>
</feature>
<evidence type="ECO:0000313" key="2">
    <source>
        <dbReference type="EMBL" id="AGL89973.1"/>
    </source>
</evidence>
<keyword evidence="3" id="KW-1185">Reference proteome</keyword>
<dbReference type="PATRIC" id="fig|980422.3.peg.44"/>
<dbReference type="Proteomes" id="UP000013941">
    <property type="component" value="Chromosome"/>
</dbReference>
<accession>R4RZT8</accession>
<dbReference type="GO" id="GO:0004176">
    <property type="term" value="F:ATP-dependent peptidase activity"/>
    <property type="evidence" value="ECO:0007669"/>
    <property type="project" value="InterPro"/>
</dbReference>
<dbReference type="InterPro" id="IPR037219">
    <property type="entry name" value="Peptidase_M41-like"/>
</dbReference>
<dbReference type="SUPFAM" id="SSF140990">
    <property type="entry name" value="FtsH protease domain-like"/>
    <property type="match status" value="1"/>
</dbReference>
<evidence type="ECO:0000259" key="1">
    <source>
        <dbReference type="Pfam" id="PF12113"/>
    </source>
</evidence>
<evidence type="ECO:0000313" key="3">
    <source>
        <dbReference type="Proteomes" id="UP000013941"/>
    </source>
</evidence>
<reference evidence="2 3" key="1">
    <citation type="journal article" date="2013" name="BMC Genomics">
        <title>Comparison of the complete genome sequence of two closely related isolates of 'Candidatus Phytoplasma australiense' reveals genome plasticity.</title>
        <authorList>
            <person name="Andersen M.T."/>
            <person name="Liefting L.W."/>
            <person name="Havukkala I."/>
            <person name="Beever R.E."/>
        </authorList>
    </citation>
    <scope>NUCLEOTIDE SEQUENCE [LARGE SCALE GENOMIC DNA]</scope>
    <source>
        <strain evidence="2 3">NZSb11</strain>
    </source>
</reference>
<dbReference type="RefSeq" id="WP_015637613.1">
    <property type="nucleotide sequence ID" value="NC_021236.1"/>
</dbReference>
<dbReference type="KEGG" id="nzs:SLY_0047"/>
<protein>
    <recommendedName>
        <fullName evidence="1">Sequence-variable mosaic (SVM) signal sequence domain-containing protein</fullName>
    </recommendedName>
</protein>
<dbReference type="GO" id="GO:0004222">
    <property type="term" value="F:metalloendopeptidase activity"/>
    <property type="evidence" value="ECO:0007669"/>
    <property type="project" value="InterPro"/>
</dbReference>
<dbReference type="Gene3D" id="1.20.58.760">
    <property type="entry name" value="Peptidase M41"/>
    <property type="match status" value="1"/>
</dbReference>
<dbReference type="Pfam" id="PF12113">
    <property type="entry name" value="SVM_signal"/>
    <property type="match status" value="1"/>
</dbReference>
<dbReference type="OrthoDB" id="386128at2"/>
<sequence length="261" mass="30398">MIQIKNKLHLLPFFLISCLGLLFVINNNQVMAMNNSINEEIQEISETEENEEITTNIMSIQQFCAIHEIGHAVVAYELSQRHGTNLINLIKIELIQDNKNIVDGTTEFVFDKEDPFGNLFALSGFYGGLEAEKTIKISIENFKNRGNHDEQDIERIVQYIIEKRWFLENFYSSTDSLETRKGKIKDIAQQKTQEIIQQYEKFLSPLADELLQKQNITKREFEDLLEKLINKKNNSPKNTQIKEINQSKYNIKNSKCNCFIL</sequence>